<dbReference type="RefSeq" id="WP_198841723.1">
    <property type="nucleotide sequence ID" value="NZ_JAEHFJ010000005.1"/>
</dbReference>
<protein>
    <recommendedName>
        <fullName evidence="4">TrkH family potassium uptake protein</fullName>
    </recommendedName>
</protein>
<gene>
    <name evidence="2" type="ORF">JBL43_12280</name>
</gene>
<dbReference type="EMBL" id="JAEHFJ010000005">
    <property type="protein sequence ID" value="MBJ2175020.1"/>
    <property type="molecule type" value="Genomic_DNA"/>
</dbReference>
<accession>A0ABS0WSQ9</accession>
<evidence type="ECO:0000313" key="2">
    <source>
        <dbReference type="EMBL" id="MBJ2175020.1"/>
    </source>
</evidence>
<dbReference type="Proteomes" id="UP000623301">
    <property type="component" value="Unassembled WGS sequence"/>
</dbReference>
<comment type="caution">
    <text evidence="2">The sequence shown here is derived from an EMBL/GenBank/DDBJ whole genome shotgun (WGS) entry which is preliminary data.</text>
</comment>
<keyword evidence="3" id="KW-1185">Reference proteome</keyword>
<proteinExistence type="predicted"/>
<reference evidence="2 3" key="1">
    <citation type="submission" date="2020-12" db="EMBL/GenBank/DDBJ databases">
        <title>Aureibaculum luteum sp. nov. and Aureibaculum flavum sp. nov., novel members of the family Flavobacteriaceae isolated from Antarctic intertidal sediments.</title>
        <authorList>
            <person name="He X."/>
            <person name="Zhang X."/>
        </authorList>
    </citation>
    <scope>NUCLEOTIDE SEQUENCE [LARGE SCALE GENOMIC DNA]</scope>
    <source>
        <strain evidence="2 3">A20</strain>
    </source>
</reference>
<keyword evidence="1" id="KW-0812">Transmembrane</keyword>
<evidence type="ECO:0000256" key="1">
    <source>
        <dbReference type="SAM" id="Phobius"/>
    </source>
</evidence>
<organism evidence="2 3">
    <name type="scientific">Aureibaculum flavum</name>
    <dbReference type="NCBI Taxonomy" id="2795986"/>
    <lineage>
        <taxon>Bacteria</taxon>
        <taxon>Pseudomonadati</taxon>
        <taxon>Bacteroidota</taxon>
        <taxon>Flavobacteriia</taxon>
        <taxon>Flavobacteriales</taxon>
        <taxon>Flavobacteriaceae</taxon>
        <taxon>Aureibaculum</taxon>
    </lineage>
</organism>
<name>A0ABS0WSQ9_9FLAO</name>
<evidence type="ECO:0008006" key="4">
    <source>
        <dbReference type="Google" id="ProtNLM"/>
    </source>
</evidence>
<feature type="transmembrane region" description="Helical" evidence="1">
    <location>
        <begin position="36"/>
        <end position="60"/>
    </location>
</feature>
<keyword evidence="1" id="KW-1133">Transmembrane helix</keyword>
<keyword evidence="1" id="KW-0472">Membrane</keyword>
<evidence type="ECO:0000313" key="3">
    <source>
        <dbReference type="Proteomes" id="UP000623301"/>
    </source>
</evidence>
<sequence length="66" mass="7235">MTAIGSSVSSLGNVKSAFGQLSPVNNYDSLPSLGKWWSAFLMLLGRLELFTVLILFTPYFSKTGKF</sequence>